<dbReference type="InterPro" id="IPR004027">
    <property type="entry name" value="SEC_C_motif"/>
</dbReference>
<dbReference type="Proteomes" id="UP001596091">
    <property type="component" value="Unassembled WGS sequence"/>
</dbReference>
<dbReference type="SUPFAM" id="SSF103642">
    <property type="entry name" value="Sec-C motif"/>
    <property type="match status" value="1"/>
</dbReference>
<protein>
    <submittedName>
        <fullName evidence="1">SEC-C metal-binding domain-containing protein</fullName>
    </submittedName>
</protein>
<evidence type="ECO:0000313" key="1">
    <source>
        <dbReference type="EMBL" id="MFC5864260.1"/>
    </source>
</evidence>
<name>A0ABW1EJ88_9BACT</name>
<proteinExistence type="predicted"/>
<dbReference type="EMBL" id="JBHSPH010000009">
    <property type="protein sequence ID" value="MFC5864260.1"/>
    <property type="molecule type" value="Genomic_DNA"/>
</dbReference>
<dbReference type="RefSeq" id="WP_377819786.1">
    <property type="nucleotide sequence ID" value="NZ_JAGSYH010000009.1"/>
</dbReference>
<accession>A0ABW1EJ88</accession>
<reference evidence="2" key="1">
    <citation type="journal article" date="2019" name="Int. J. Syst. Evol. Microbiol.">
        <title>The Global Catalogue of Microorganisms (GCM) 10K type strain sequencing project: providing services to taxonomists for standard genome sequencing and annotation.</title>
        <authorList>
            <consortium name="The Broad Institute Genomics Platform"/>
            <consortium name="The Broad Institute Genome Sequencing Center for Infectious Disease"/>
            <person name="Wu L."/>
            <person name="Ma J."/>
        </authorList>
    </citation>
    <scope>NUCLEOTIDE SEQUENCE [LARGE SCALE GENOMIC DNA]</scope>
    <source>
        <strain evidence="2">JCM 4087</strain>
    </source>
</reference>
<dbReference type="Pfam" id="PF02810">
    <property type="entry name" value="SEC-C"/>
    <property type="match status" value="1"/>
</dbReference>
<comment type="caution">
    <text evidence="1">The sequence shown here is derived from an EMBL/GenBank/DDBJ whole genome shotgun (WGS) entry which is preliminary data.</text>
</comment>
<gene>
    <name evidence="1" type="ORF">ACFPT7_18285</name>
</gene>
<organism evidence="1 2">
    <name type="scientific">Acidicapsa dinghuensis</name>
    <dbReference type="NCBI Taxonomy" id="2218256"/>
    <lineage>
        <taxon>Bacteria</taxon>
        <taxon>Pseudomonadati</taxon>
        <taxon>Acidobacteriota</taxon>
        <taxon>Terriglobia</taxon>
        <taxon>Terriglobales</taxon>
        <taxon>Acidobacteriaceae</taxon>
        <taxon>Acidicapsa</taxon>
    </lineage>
</organism>
<evidence type="ECO:0000313" key="2">
    <source>
        <dbReference type="Proteomes" id="UP001596091"/>
    </source>
</evidence>
<keyword evidence="2" id="KW-1185">Reference proteome</keyword>
<sequence length="199" mass="22985">MKAHWADPLLVNMTVRCRLLILIQPLPAHPRAYLLDPLFAEHYGLVHPHPRYDQLIEYEGKRIPGLCIYSASEFEYDPRRDDISKFLNQLTIYTARHLVWLRTRQLFRGFPPNGVLLRVLLPGETLINDMPSVVFAGDPRRMIMLDYWSGYWPGPTARAFNPATHLKFIGPNQQCWCGSGSTYKSCHRPLDKAKLAISR</sequence>
<dbReference type="Gene3D" id="3.10.450.50">
    <property type="match status" value="1"/>
</dbReference>